<organism evidence="13 14">
    <name type="scientific">Iodobacter arcticus</name>
    <dbReference type="NCBI Taxonomy" id="590593"/>
    <lineage>
        <taxon>Bacteria</taxon>
        <taxon>Pseudomonadati</taxon>
        <taxon>Pseudomonadota</taxon>
        <taxon>Betaproteobacteria</taxon>
        <taxon>Neisseriales</taxon>
        <taxon>Chitinibacteraceae</taxon>
        <taxon>Iodobacter</taxon>
    </lineage>
</organism>
<comment type="function">
    <text evidence="9">Condenses 4-methyl-5-(beta-hydroxyethyl)thiazole monophosphate (THZ-P) and 2-methyl-4-amino-5-hydroxymethyl pyrimidine pyrophosphate (HMP-PP) to form thiamine monophosphate (TMP).</text>
</comment>
<evidence type="ECO:0000256" key="3">
    <source>
        <dbReference type="ARBA" id="ARBA00022723"/>
    </source>
</evidence>
<accession>A0ABW2R4I0</accession>
<sequence>MKPDLDLSLYLVLDPDLCGGEEGMVATAVAAVAGGVTMVQLRAPKWKKRQWVSAALALKAALGPIPLIINDHIDVALLVDAAGVHVGQQDIAPEMARQLIGPHKLLGLSTSNAAHLAAVPLDIVDYIGVGPVFATGTKLDASPVIGLAEFAKLMQAKAIPAVAIGGIGLGRVAALRAAGADGVAVVSAICGQADPQQAAQALRLEGADV</sequence>
<evidence type="ECO:0000256" key="4">
    <source>
        <dbReference type="ARBA" id="ARBA00022842"/>
    </source>
</evidence>
<dbReference type="NCBIfam" id="TIGR00693">
    <property type="entry name" value="thiE"/>
    <property type="match status" value="1"/>
</dbReference>
<evidence type="ECO:0000256" key="9">
    <source>
        <dbReference type="HAMAP-Rule" id="MF_00097"/>
    </source>
</evidence>
<feature type="binding site" evidence="9">
    <location>
        <position position="109"/>
    </location>
    <ligand>
        <name>4-amino-2-methyl-5-(diphosphooxymethyl)pyrimidine</name>
        <dbReference type="ChEBI" id="CHEBI:57841"/>
    </ligand>
</feature>
<evidence type="ECO:0000313" key="13">
    <source>
        <dbReference type="EMBL" id="MFC7422210.1"/>
    </source>
</evidence>
<feature type="binding site" evidence="9">
    <location>
        <begin position="186"/>
        <end position="187"/>
    </location>
    <ligand>
        <name>2-[(2R,5Z)-2-carboxy-4-methylthiazol-5(2H)-ylidene]ethyl phosphate</name>
        <dbReference type="ChEBI" id="CHEBI:62899"/>
    </ligand>
</feature>
<dbReference type="InterPro" id="IPR036206">
    <property type="entry name" value="ThiamineP_synth_sf"/>
</dbReference>
<keyword evidence="4 9" id="KW-0460">Magnesium</keyword>
<dbReference type="GO" id="GO:0004789">
    <property type="term" value="F:thiamine-phosphate diphosphorylase activity"/>
    <property type="evidence" value="ECO:0007669"/>
    <property type="project" value="UniProtKB-EC"/>
</dbReference>
<feature type="binding site" evidence="9">
    <location>
        <position position="70"/>
    </location>
    <ligand>
        <name>4-amino-2-methyl-5-(diphosphooxymethyl)pyrimidine</name>
        <dbReference type="ChEBI" id="CHEBI:57841"/>
    </ligand>
</feature>
<dbReference type="InterPro" id="IPR022998">
    <property type="entry name" value="ThiamineP_synth_TenI"/>
</dbReference>
<comment type="pathway">
    <text evidence="1 9 11">Cofactor biosynthesis; thiamine diphosphate biosynthesis; thiamine phosphate from 4-amino-2-methyl-5-diphosphomethylpyrimidine and 4-methyl-5-(2-phosphoethyl)-thiazole: step 1/1.</text>
</comment>
<keyword evidence="5 9" id="KW-0784">Thiamine biosynthesis</keyword>
<feature type="binding site" evidence="9">
    <location>
        <position position="71"/>
    </location>
    <ligand>
        <name>Mg(2+)</name>
        <dbReference type="ChEBI" id="CHEBI:18420"/>
    </ligand>
</feature>
<keyword evidence="2 9" id="KW-0808">Transferase</keyword>
<comment type="catalytic activity">
    <reaction evidence="7 9 10">
        <text>2-(2-carboxy-4-methylthiazol-5-yl)ethyl phosphate + 4-amino-2-methyl-5-(diphosphooxymethyl)pyrimidine + 2 H(+) = thiamine phosphate + CO2 + diphosphate</text>
        <dbReference type="Rhea" id="RHEA:47848"/>
        <dbReference type="ChEBI" id="CHEBI:15378"/>
        <dbReference type="ChEBI" id="CHEBI:16526"/>
        <dbReference type="ChEBI" id="CHEBI:33019"/>
        <dbReference type="ChEBI" id="CHEBI:37575"/>
        <dbReference type="ChEBI" id="CHEBI:57841"/>
        <dbReference type="ChEBI" id="CHEBI:62890"/>
        <dbReference type="EC" id="2.5.1.3"/>
    </reaction>
</comment>
<dbReference type="Proteomes" id="UP001596473">
    <property type="component" value="Unassembled WGS sequence"/>
</dbReference>
<dbReference type="EMBL" id="JBHTBQ010000046">
    <property type="protein sequence ID" value="MFC7422210.1"/>
    <property type="molecule type" value="Genomic_DNA"/>
</dbReference>
<feature type="binding site" evidence="9">
    <location>
        <position position="90"/>
    </location>
    <ligand>
        <name>Mg(2+)</name>
        <dbReference type="ChEBI" id="CHEBI:18420"/>
    </ligand>
</feature>
<dbReference type="CDD" id="cd00564">
    <property type="entry name" value="TMP_TenI"/>
    <property type="match status" value="1"/>
</dbReference>
<reference evidence="14" key="1">
    <citation type="journal article" date="2019" name="Int. J. Syst. Evol. Microbiol.">
        <title>The Global Catalogue of Microorganisms (GCM) 10K type strain sequencing project: providing services to taxonomists for standard genome sequencing and annotation.</title>
        <authorList>
            <consortium name="The Broad Institute Genomics Platform"/>
            <consortium name="The Broad Institute Genome Sequencing Center for Infectious Disease"/>
            <person name="Wu L."/>
            <person name="Ma J."/>
        </authorList>
    </citation>
    <scope>NUCLEOTIDE SEQUENCE [LARGE SCALE GENOMIC DNA]</scope>
    <source>
        <strain evidence="14">CCUG 62945</strain>
    </source>
</reference>
<evidence type="ECO:0000256" key="11">
    <source>
        <dbReference type="RuleBase" id="RU004253"/>
    </source>
</evidence>
<feature type="domain" description="Thiamine phosphate synthase/TenI" evidence="12">
    <location>
        <begin position="9"/>
        <end position="189"/>
    </location>
</feature>
<evidence type="ECO:0000256" key="5">
    <source>
        <dbReference type="ARBA" id="ARBA00022977"/>
    </source>
</evidence>
<feature type="binding site" evidence="9">
    <location>
        <position position="166"/>
    </location>
    <ligand>
        <name>2-[(2R,5Z)-2-carboxy-4-methylthiazol-5(2H)-ylidene]ethyl phosphate</name>
        <dbReference type="ChEBI" id="CHEBI:62899"/>
    </ligand>
</feature>
<dbReference type="PANTHER" id="PTHR20857">
    <property type="entry name" value="THIAMINE-PHOSPHATE PYROPHOSPHORYLASE"/>
    <property type="match status" value="1"/>
</dbReference>
<evidence type="ECO:0000256" key="1">
    <source>
        <dbReference type="ARBA" id="ARBA00005165"/>
    </source>
</evidence>
<dbReference type="PANTHER" id="PTHR20857:SF15">
    <property type="entry name" value="THIAMINE-PHOSPHATE SYNTHASE"/>
    <property type="match status" value="1"/>
</dbReference>
<dbReference type="InterPro" id="IPR013785">
    <property type="entry name" value="Aldolase_TIM"/>
</dbReference>
<comment type="catalytic activity">
    <reaction evidence="8 9 10">
        <text>2-[(2R,5Z)-2-carboxy-4-methylthiazol-5(2H)-ylidene]ethyl phosphate + 4-amino-2-methyl-5-(diphosphooxymethyl)pyrimidine + 2 H(+) = thiamine phosphate + CO2 + diphosphate</text>
        <dbReference type="Rhea" id="RHEA:47844"/>
        <dbReference type="ChEBI" id="CHEBI:15378"/>
        <dbReference type="ChEBI" id="CHEBI:16526"/>
        <dbReference type="ChEBI" id="CHEBI:33019"/>
        <dbReference type="ChEBI" id="CHEBI:37575"/>
        <dbReference type="ChEBI" id="CHEBI:57841"/>
        <dbReference type="ChEBI" id="CHEBI:62899"/>
        <dbReference type="EC" id="2.5.1.3"/>
    </reaction>
</comment>
<keyword evidence="14" id="KW-1185">Reference proteome</keyword>
<evidence type="ECO:0000256" key="8">
    <source>
        <dbReference type="ARBA" id="ARBA00047883"/>
    </source>
</evidence>
<evidence type="ECO:0000313" key="14">
    <source>
        <dbReference type="Proteomes" id="UP001596473"/>
    </source>
</evidence>
<protein>
    <recommendedName>
        <fullName evidence="9">Thiamine-phosphate synthase</fullName>
        <shortName evidence="9">TP synthase</shortName>
        <shortName evidence="9">TPS</shortName>
        <ecNumber evidence="9">2.5.1.3</ecNumber>
    </recommendedName>
    <alternativeName>
        <fullName evidence="9">Thiamine-phosphate pyrophosphorylase</fullName>
        <shortName evidence="9">TMP pyrophosphorylase</shortName>
        <shortName evidence="9">TMP-PPase</shortName>
    </alternativeName>
</protein>
<evidence type="ECO:0000259" key="12">
    <source>
        <dbReference type="Pfam" id="PF02581"/>
    </source>
</evidence>
<comment type="caution">
    <text evidence="13">The sequence shown here is derived from an EMBL/GenBank/DDBJ whole genome shotgun (WGS) entry which is preliminary data.</text>
</comment>
<dbReference type="HAMAP" id="MF_00097">
    <property type="entry name" value="TMP_synthase"/>
    <property type="match status" value="1"/>
</dbReference>
<dbReference type="Pfam" id="PF02581">
    <property type="entry name" value="TMP-TENI"/>
    <property type="match status" value="1"/>
</dbReference>
<dbReference type="InterPro" id="IPR034291">
    <property type="entry name" value="TMP_synthase"/>
</dbReference>
<comment type="catalytic activity">
    <reaction evidence="6 9 10">
        <text>4-methyl-5-(2-phosphooxyethyl)-thiazole + 4-amino-2-methyl-5-(diphosphooxymethyl)pyrimidine + H(+) = thiamine phosphate + diphosphate</text>
        <dbReference type="Rhea" id="RHEA:22328"/>
        <dbReference type="ChEBI" id="CHEBI:15378"/>
        <dbReference type="ChEBI" id="CHEBI:33019"/>
        <dbReference type="ChEBI" id="CHEBI:37575"/>
        <dbReference type="ChEBI" id="CHEBI:57841"/>
        <dbReference type="ChEBI" id="CHEBI:58296"/>
        <dbReference type="EC" id="2.5.1.3"/>
    </reaction>
</comment>
<evidence type="ECO:0000256" key="7">
    <source>
        <dbReference type="ARBA" id="ARBA00047851"/>
    </source>
</evidence>
<evidence type="ECO:0000256" key="2">
    <source>
        <dbReference type="ARBA" id="ARBA00022679"/>
    </source>
</evidence>
<evidence type="ECO:0000256" key="6">
    <source>
        <dbReference type="ARBA" id="ARBA00047334"/>
    </source>
</evidence>
<gene>
    <name evidence="9 13" type="primary">thiE</name>
    <name evidence="13" type="ORF">ACFQNF_20330</name>
</gene>
<feature type="binding site" evidence="9">
    <location>
        <begin position="135"/>
        <end position="137"/>
    </location>
    <ligand>
        <name>2-[(2R,5Z)-2-carboxy-4-methylthiazol-5(2H)-ylidene]ethyl phosphate</name>
        <dbReference type="ChEBI" id="CHEBI:62899"/>
    </ligand>
</feature>
<comment type="cofactor">
    <cofactor evidence="9">
        <name>Mg(2+)</name>
        <dbReference type="ChEBI" id="CHEBI:18420"/>
    </cofactor>
    <text evidence="9">Binds 1 Mg(2+) ion per subunit.</text>
</comment>
<dbReference type="EC" id="2.5.1.3" evidence="9"/>
<dbReference type="RefSeq" id="WP_380190149.1">
    <property type="nucleotide sequence ID" value="NZ_JBHTBQ010000046.1"/>
</dbReference>
<dbReference type="SUPFAM" id="SSF51391">
    <property type="entry name" value="Thiamin phosphate synthase"/>
    <property type="match status" value="1"/>
</dbReference>
<comment type="caution">
    <text evidence="9">Lacks conserved residue(s) required for the propagation of feature annotation.</text>
</comment>
<dbReference type="Gene3D" id="3.20.20.70">
    <property type="entry name" value="Aldolase class I"/>
    <property type="match status" value="1"/>
</dbReference>
<keyword evidence="3 9" id="KW-0479">Metal-binding</keyword>
<feature type="binding site" evidence="9">
    <location>
        <position position="138"/>
    </location>
    <ligand>
        <name>4-amino-2-methyl-5-(diphosphooxymethyl)pyrimidine</name>
        <dbReference type="ChEBI" id="CHEBI:57841"/>
    </ligand>
</feature>
<comment type="similarity">
    <text evidence="9 10">Belongs to the thiamine-phosphate synthase family.</text>
</comment>
<proteinExistence type="inferred from homology"/>
<name>A0ABW2R4I0_9NEIS</name>
<evidence type="ECO:0000256" key="10">
    <source>
        <dbReference type="RuleBase" id="RU003826"/>
    </source>
</evidence>